<sequence length="86" mass="8923">MKEEDKIRSLETRSKRVSVVCSGEAVVEMITRVMLVRSDDGVGACRWGDAGGGVGCDVAAVRRGCEDVMAVVDLWCGDGGGGCVGS</sequence>
<dbReference type="EMBL" id="BKCJ010199357">
    <property type="protein sequence ID" value="GEY67717.1"/>
    <property type="molecule type" value="Genomic_DNA"/>
</dbReference>
<dbReference type="AlphaFoldDB" id="A0A699HQJ3"/>
<proteinExistence type="predicted"/>
<protein>
    <submittedName>
        <fullName evidence="1">Uncharacterized protein</fullName>
    </submittedName>
</protein>
<evidence type="ECO:0000313" key="1">
    <source>
        <dbReference type="EMBL" id="GEY67717.1"/>
    </source>
</evidence>
<reference evidence="1" key="1">
    <citation type="journal article" date="2019" name="Sci. Rep.">
        <title>Draft genome of Tanacetum cinerariifolium, the natural source of mosquito coil.</title>
        <authorList>
            <person name="Yamashiro T."/>
            <person name="Shiraishi A."/>
            <person name="Satake H."/>
            <person name="Nakayama K."/>
        </authorList>
    </citation>
    <scope>NUCLEOTIDE SEQUENCE</scope>
</reference>
<accession>A0A699HQJ3</accession>
<name>A0A699HQJ3_TANCI</name>
<gene>
    <name evidence="1" type="ORF">Tci_439691</name>
</gene>
<organism evidence="1">
    <name type="scientific">Tanacetum cinerariifolium</name>
    <name type="common">Dalmatian daisy</name>
    <name type="synonym">Chrysanthemum cinerariifolium</name>
    <dbReference type="NCBI Taxonomy" id="118510"/>
    <lineage>
        <taxon>Eukaryota</taxon>
        <taxon>Viridiplantae</taxon>
        <taxon>Streptophyta</taxon>
        <taxon>Embryophyta</taxon>
        <taxon>Tracheophyta</taxon>
        <taxon>Spermatophyta</taxon>
        <taxon>Magnoliopsida</taxon>
        <taxon>eudicotyledons</taxon>
        <taxon>Gunneridae</taxon>
        <taxon>Pentapetalae</taxon>
        <taxon>asterids</taxon>
        <taxon>campanulids</taxon>
        <taxon>Asterales</taxon>
        <taxon>Asteraceae</taxon>
        <taxon>Asteroideae</taxon>
        <taxon>Anthemideae</taxon>
        <taxon>Anthemidinae</taxon>
        <taxon>Tanacetum</taxon>
    </lineage>
</organism>
<comment type="caution">
    <text evidence="1">The sequence shown here is derived from an EMBL/GenBank/DDBJ whole genome shotgun (WGS) entry which is preliminary data.</text>
</comment>